<dbReference type="InParanoid" id="B3MV72"/>
<dbReference type="Pfam" id="PF15866">
    <property type="entry name" value="DUF4729"/>
    <property type="match status" value="1"/>
</dbReference>
<feature type="domain" description="DUF4729" evidence="2">
    <location>
        <begin position="37"/>
        <end position="204"/>
    </location>
</feature>
<dbReference type="OrthoDB" id="7812632at2759"/>
<proteinExistence type="predicted"/>
<organism evidence="3 4">
    <name type="scientific">Drosophila ananassae</name>
    <name type="common">Fruit fly</name>
    <dbReference type="NCBI Taxonomy" id="7217"/>
    <lineage>
        <taxon>Eukaryota</taxon>
        <taxon>Metazoa</taxon>
        <taxon>Ecdysozoa</taxon>
        <taxon>Arthropoda</taxon>
        <taxon>Hexapoda</taxon>
        <taxon>Insecta</taxon>
        <taxon>Pterygota</taxon>
        <taxon>Neoptera</taxon>
        <taxon>Endopterygota</taxon>
        <taxon>Diptera</taxon>
        <taxon>Brachycera</taxon>
        <taxon>Muscomorpha</taxon>
        <taxon>Ephydroidea</taxon>
        <taxon>Drosophilidae</taxon>
        <taxon>Drosophila</taxon>
        <taxon>Sophophora</taxon>
    </lineage>
</organism>
<dbReference type="GeneID" id="6504355"/>
<keyword evidence="4" id="KW-1185">Reference proteome</keyword>
<protein>
    <submittedName>
        <fullName evidence="3">Uncharacterized protein, isoform A</fullName>
    </submittedName>
</protein>
<dbReference type="InterPro" id="IPR031732">
    <property type="entry name" value="DUF4729"/>
</dbReference>
<gene>
    <name evidence="3" type="primary">Dana\GF21683</name>
    <name evidence="3" type="synonym">dana_GLEANR_551</name>
    <name evidence="3" type="ORF">GF21683</name>
</gene>
<dbReference type="eggNOG" id="ENOG502T90N">
    <property type="taxonomic scope" value="Eukaryota"/>
</dbReference>
<evidence type="ECO:0000313" key="4">
    <source>
        <dbReference type="Proteomes" id="UP000007801"/>
    </source>
</evidence>
<dbReference type="AlphaFoldDB" id="B3MV72"/>
<dbReference type="HOGENOM" id="CLU_1322169_0_0_1"/>
<feature type="region of interest" description="Disordered" evidence="1">
    <location>
        <begin position="227"/>
        <end position="248"/>
    </location>
</feature>
<sequence>MKMDFKSKPVILSCVSPQNNRFAHLDLEALYGIPLLCPVEKCQAQMSPLEMLTHLLMRHSPHESMMELKSDWPTQYEVELDKLTPGRNHAVGVIAYGGTPRSGRSCAVTPELQIVHHLPIILMLYVSPPAVNMEQAYIFYLVSPVASKRVSAQVSLLDNDHTHEKLGLRCLRNFLDSPLQDSESLLYCNLDYLLYTAIDIRELCRCAKDRRVFVKVVLHGEPDLFEVEDHQGDGSPPAKSQPKVTHSD</sequence>
<evidence type="ECO:0000313" key="3">
    <source>
        <dbReference type="EMBL" id="EDV33137.2"/>
    </source>
</evidence>
<dbReference type="EMBL" id="CH902624">
    <property type="protein sequence ID" value="EDV33137.2"/>
    <property type="molecule type" value="Genomic_DNA"/>
</dbReference>
<evidence type="ECO:0000256" key="1">
    <source>
        <dbReference type="SAM" id="MobiDB-lite"/>
    </source>
</evidence>
<name>B3MV72_DROAN</name>
<reference evidence="3 4" key="1">
    <citation type="journal article" date="2007" name="Nature">
        <title>Evolution of genes and genomes on the Drosophila phylogeny.</title>
        <authorList>
            <consortium name="Drosophila 12 Genomes Consortium"/>
            <person name="Clark A.G."/>
            <person name="Eisen M.B."/>
            <person name="Smith D.R."/>
            <person name="Bergman C.M."/>
            <person name="Oliver B."/>
            <person name="Markow T.A."/>
            <person name="Kaufman T.C."/>
            <person name="Kellis M."/>
            <person name="Gelbart W."/>
            <person name="Iyer V.N."/>
            <person name="Pollard D.A."/>
            <person name="Sackton T.B."/>
            <person name="Larracuente A.M."/>
            <person name="Singh N.D."/>
            <person name="Abad J.P."/>
            <person name="Abt D.N."/>
            <person name="Adryan B."/>
            <person name="Aguade M."/>
            <person name="Akashi H."/>
            <person name="Anderson W.W."/>
            <person name="Aquadro C.F."/>
            <person name="Ardell D.H."/>
            <person name="Arguello R."/>
            <person name="Artieri C.G."/>
            <person name="Barbash D.A."/>
            <person name="Barker D."/>
            <person name="Barsanti P."/>
            <person name="Batterham P."/>
            <person name="Batzoglou S."/>
            <person name="Begun D."/>
            <person name="Bhutkar A."/>
            <person name="Blanco E."/>
            <person name="Bosak S.A."/>
            <person name="Bradley R.K."/>
            <person name="Brand A.D."/>
            <person name="Brent M.R."/>
            <person name="Brooks A.N."/>
            <person name="Brown R.H."/>
            <person name="Butlin R.K."/>
            <person name="Caggese C."/>
            <person name="Calvi B.R."/>
            <person name="Bernardo de Carvalho A."/>
            <person name="Caspi A."/>
            <person name="Castrezana S."/>
            <person name="Celniker S.E."/>
            <person name="Chang J.L."/>
            <person name="Chapple C."/>
            <person name="Chatterji S."/>
            <person name="Chinwalla A."/>
            <person name="Civetta A."/>
            <person name="Clifton S.W."/>
            <person name="Comeron J.M."/>
            <person name="Costello J.C."/>
            <person name="Coyne J.A."/>
            <person name="Daub J."/>
            <person name="David R.G."/>
            <person name="Delcher A.L."/>
            <person name="Delehaunty K."/>
            <person name="Do C.B."/>
            <person name="Ebling H."/>
            <person name="Edwards K."/>
            <person name="Eickbush T."/>
            <person name="Evans J.D."/>
            <person name="Filipski A."/>
            <person name="Findeiss S."/>
            <person name="Freyhult E."/>
            <person name="Fulton L."/>
            <person name="Fulton R."/>
            <person name="Garcia A.C."/>
            <person name="Gardiner A."/>
            <person name="Garfield D.A."/>
            <person name="Garvin B.E."/>
            <person name="Gibson G."/>
            <person name="Gilbert D."/>
            <person name="Gnerre S."/>
            <person name="Godfrey J."/>
            <person name="Good R."/>
            <person name="Gotea V."/>
            <person name="Gravely B."/>
            <person name="Greenberg A.J."/>
            <person name="Griffiths-Jones S."/>
            <person name="Gross S."/>
            <person name="Guigo R."/>
            <person name="Gustafson E.A."/>
            <person name="Haerty W."/>
            <person name="Hahn M.W."/>
            <person name="Halligan D.L."/>
            <person name="Halpern A.L."/>
            <person name="Halter G.M."/>
            <person name="Han M.V."/>
            <person name="Heger A."/>
            <person name="Hillier L."/>
            <person name="Hinrichs A.S."/>
            <person name="Holmes I."/>
            <person name="Hoskins R.A."/>
            <person name="Hubisz M.J."/>
            <person name="Hultmark D."/>
            <person name="Huntley M.A."/>
            <person name="Jaffe D.B."/>
            <person name="Jagadeeshan S."/>
            <person name="Jeck W.R."/>
            <person name="Johnson J."/>
            <person name="Jones C.D."/>
            <person name="Jordan W.C."/>
            <person name="Karpen G.H."/>
            <person name="Kataoka E."/>
            <person name="Keightley P.D."/>
            <person name="Kheradpour P."/>
            <person name="Kirkness E.F."/>
            <person name="Koerich L.B."/>
            <person name="Kristiansen K."/>
            <person name="Kudrna D."/>
            <person name="Kulathinal R.J."/>
            <person name="Kumar S."/>
            <person name="Kwok R."/>
            <person name="Lander E."/>
            <person name="Langley C.H."/>
            <person name="Lapoint R."/>
            <person name="Lazzaro B.P."/>
            <person name="Lee S.J."/>
            <person name="Levesque L."/>
            <person name="Li R."/>
            <person name="Lin C.F."/>
            <person name="Lin M.F."/>
            <person name="Lindblad-Toh K."/>
            <person name="Llopart A."/>
            <person name="Long M."/>
            <person name="Low L."/>
            <person name="Lozovsky E."/>
            <person name="Lu J."/>
            <person name="Luo M."/>
            <person name="Machado C.A."/>
            <person name="Makalowski W."/>
            <person name="Marzo M."/>
            <person name="Matsuda M."/>
            <person name="Matzkin L."/>
            <person name="McAllister B."/>
            <person name="McBride C.S."/>
            <person name="McKernan B."/>
            <person name="McKernan K."/>
            <person name="Mendez-Lago M."/>
            <person name="Minx P."/>
            <person name="Mollenhauer M.U."/>
            <person name="Montooth K."/>
            <person name="Mount S.M."/>
            <person name="Mu X."/>
            <person name="Myers E."/>
            <person name="Negre B."/>
            <person name="Newfeld S."/>
            <person name="Nielsen R."/>
            <person name="Noor M.A."/>
            <person name="O'Grady P."/>
            <person name="Pachter L."/>
            <person name="Papaceit M."/>
            <person name="Parisi M.J."/>
            <person name="Parisi M."/>
            <person name="Parts L."/>
            <person name="Pedersen J.S."/>
            <person name="Pesole G."/>
            <person name="Phillippy A.M."/>
            <person name="Ponting C.P."/>
            <person name="Pop M."/>
            <person name="Porcelli D."/>
            <person name="Powell J.R."/>
            <person name="Prohaska S."/>
            <person name="Pruitt K."/>
            <person name="Puig M."/>
            <person name="Quesneville H."/>
            <person name="Ram K.R."/>
            <person name="Rand D."/>
            <person name="Rasmussen M.D."/>
            <person name="Reed L.K."/>
            <person name="Reenan R."/>
            <person name="Reily A."/>
            <person name="Remington K.A."/>
            <person name="Rieger T.T."/>
            <person name="Ritchie M.G."/>
            <person name="Robin C."/>
            <person name="Rogers Y.H."/>
            <person name="Rohde C."/>
            <person name="Rozas J."/>
            <person name="Rubenfield M.J."/>
            <person name="Ruiz A."/>
            <person name="Russo S."/>
            <person name="Salzberg S.L."/>
            <person name="Sanchez-Gracia A."/>
            <person name="Saranga D.J."/>
            <person name="Sato H."/>
            <person name="Schaeffer S.W."/>
            <person name="Schatz M.C."/>
            <person name="Schlenke T."/>
            <person name="Schwartz R."/>
            <person name="Segarra C."/>
            <person name="Singh R.S."/>
            <person name="Sirot L."/>
            <person name="Sirota M."/>
            <person name="Sisneros N.B."/>
            <person name="Smith C.D."/>
            <person name="Smith T.F."/>
            <person name="Spieth J."/>
            <person name="Stage D.E."/>
            <person name="Stark A."/>
            <person name="Stephan W."/>
            <person name="Strausberg R.L."/>
            <person name="Strempel S."/>
            <person name="Sturgill D."/>
            <person name="Sutton G."/>
            <person name="Sutton G.G."/>
            <person name="Tao W."/>
            <person name="Teichmann S."/>
            <person name="Tobari Y.N."/>
            <person name="Tomimura Y."/>
            <person name="Tsolas J.M."/>
            <person name="Valente V.L."/>
            <person name="Venter E."/>
            <person name="Venter J.C."/>
            <person name="Vicario S."/>
            <person name="Vieira F.G."/>
            <person name="Vilella A.J."/>
            <person name="Villasante A."/>
            <person name="Walenz B."/>
            <person name="Wang J."/>
            <person name="Wasserman M."/>
            <person name="Watts T."/>
            <person name="Wilson D."/>
            <person name="Wilson R.K."/>
            <person name="Wing R.A."/>
            <person name="Wolfner M.F."/>
            <person name="Wong A."/>
            <person name="Wong G.K."/>
            <person name="Wu C.I."/>
            <person name="Wu G."/>
            <person name="Yamamoto D."/>
            <person name="Yang H.P."/>
            <person name="Yang S.P."/>
            <person name="Yorke J.A."/>
            <person name="Yoshida K."/>
            <person name="Zdobnov E."/>
            <person name="Zhang P."/>
            <person name="Zhang Y."/>
            <person name="Zimin A.V."/>
            <person name="Baldwin J."/>
            <person name="Abdouelleil A."/>
            <person name="Abdulkadir J."/>
            <person name="Abebe A."/>
            <person name="Abera B."/>
            <person name="Abreu J."/>
            <person name="Acer S.C."/>
            <person name="Aftuck L."/>
            <person name="Alexander A."/>
            <person name="An P."/>
            <person name="Anderson E."/>
            <person name="Anderson S."/>
            <person name="Arachi H."/>
            <person name="Azer M."/>
            <person name="Bachantsang P."/>
            <person name="Barry A."/>
            <person name="Bayul T."/>
            <person name="Berlin A."/>
            <person name="Bessette D."/>
            <person name="Bloom T."/>
            <person name="Blye J."/>
            <person name="Boguslavskiy L."/>
            <person name="Bonnet C."/>
            <person name="Boukhgalter B."/>
            <person name="Bourzgui I."/>
            <person name="Brown A."/>
            <person name="Cahill P."/>
            <person name="Channer S."/>
            <person name="Cheshatsang Y."/>
            <person name="Chuda L."/>
            <person name="Citroen M."/>
            <person name="Collymore A."/>
            <person name="Cooke P."/>
            <person name="Costello M."/>
            <person name="D'Aco K."/>
            <person name="Daza R."/>
            <person name="De Haan G."/>
            <person name="DeGray S."/>
            <person name="DeMaso C."/>
            <person name="Dhargay N."/>
            <person name="Dooley K."/>
            <person name="Dooley E."/>
            <person name="Doricent M."/>
            <person name="Dorje P."/>
            <person name="Dorjee K."/>
            <person name="Dupes A."/>
            <person name="Elong R."/>
            <person name="Falk J."/>
            <person name="Farina A."/>
            <person name="Faro S."/>
            <person name="Ferguson D."/>
            <person name="Fisher S."/>
            <person name="Foley C.D."/>
            <person name="Franke A."/>
            <person name="Friedrich D."/>
            <person name="Gadbois L."/>
            <person name="Gearin G."/>
            <person name="Gearin C.R."/>
            <person name="Giannoukos G."/>
            <person name="Goode T."/>
            <person name="Graham J."/>
            <person name="Grandbois E."/>
            <person name="Grewal S."/>
            <person name="Gyaltsen K."/>
            <person name="Hafez N."/>
            <person name="Hagos B."/>
            <person name="Hall J."/>
            <person name="Henson C."/>
            <person name="Hollinger A."/>
            <person name="Honan T."/>
            <person name="Huard M.D."/>
            <person name="Hughes L."/>
            <person name="Hurhula B."/>
            <person name="Husby M.E."/>
            <person name="Kamat A."/>
            <person name="Kanga B."/>
            <person name="Kashin S."/>
            <person name="Khazanovich D."/>
            <person name="Kisner P."/>
            <person name="Lance K."/>
            <person name="Lara M."/>
            <person name="Lee W."/>
            <person name="Lennon N."/>
            <person name="Letendre F."/>
            <person name="LeVine R."/>
            <person name="Lipovsky A."/>
            <person name="Liu X."/>
            <person name="Liu J."/>
            <person name="Liu S."/>
            <person name="Lokyitsang T."/>
            <person name="Lokyitsang Y."/>
            <person name="Lubonja R."/>
            <person name="Lui A."/>
            <person name="MacDonald P."/>
            <person name="Magnisalis V."/>
            <person name="Maru K."/>
            <person name="Matthews C."/>
            <person name="McCusker W."/>
            <person name="McDonough S."/>
            <person name="Mehta T."/>
            <person name="Meldrim J."/>
            <person name="Meneus L."/>
            <person name="Mihai O."/>
            <person name="Mihalev A."/>
            <person name="Mihova T."/>
            <person name="Mittelman R."/>
            <person name="Mlenga V."/>
            <person name="Montmayeur A."/>
            <person name="Mulrain L."/>
            <person name="Navidi A."/>
            <person name="Naylor J."/>
            <person name="Negash T."/>
            <person name="Nguyen T."/>
            <person name="Nguyen N."/>
            <person name="Nicol R."/>
            <person name="Norbu C."/>
            <person name="Norbu N."/>
            <person name="Novod N."/>
            <person name="O'Neill B."/>
            <person name="Osman S."/>
            <person name="Markiewicz E."/>
            <person name="Oyono O.L."/>
            <person name="Patti C."/>
            <person name="Phunkhang P."/>
            <person name="Pierre F."/>
            <person name="Priest M."/>
            <person name="Raghuraman S."/>
            <person name="Rege F."/>
            <person name="Reyes R."/>
            <person name="Rise C."/>
            <person name="Rogov P."/>
            <person name="Ross K."/>
            <person name="Ryan E."/>
            <person name="Settipalli S."/>
            <person name="Shea T."/>
            <person name="Sherpa N."/>
            <person name="Shi L."/>
            <person name="Shih D."/>
            <person name="Sparrow T."/>
            <person name="Spaulding J."/>
            <person name="Stalker J."/>
            <person name="Stange-Thomann N."/>
            <person name="Stavropoulos S."/>
            <person name="Stone C."/>
            <person name="Strader C."/>
            <person name="Tesfaye S."/>
            <person name="Thomson T."/>
            <person name="Thoulutsang Y."/>
            <person name="Thoulutsang D."/>
            <person name="Topham K."/>
            <person name="Topping I."/>
            <person name="Tsamla T."/>
            <person name="Vassiliev H."/>
            <person name="Vo A."/>
            <person name="Wangchuk T."/>
            <person name="Wangdi T."/>
            <person name="Weiand M."/>
            <person name="Wilkinson J."/>
            <person name="Wilson A."/>
            <person name="Yadav S."/>
            <person name="Young G."/>
            <person name="Yu Q."/>
            <person name="Zembek L."/>
            <person name="Zhong D."/>
            <person name="Zimmer A."/>
            <person name="Zwirko Z."/>
            <person name="Jaffe D.B."/>
            <person name="Alvarez P."/>
            <person name="Brockman W."/>
            <person name="Butler J."/>
            <person name="Chin C."/>
            <person name="Gnerre S."/>
            <person name="Grabherr M."/>
            <person name="Kleber M."/>
            <person name="Mauceli E."/>
            <person name="MacCallum I."/>
        </authorList>
    </citation>
    <scope>NUCLEOTIDE SEQUENCE [LARGE SCALE GENOMIC DNA]</scope>
    <source>
        <strain evidence="4">Tucson 14024-0371.13</strain>
    </source>
</reference>
<accession>B3MV72</accession>
<dbReference type="Proteomes" id="UP000007801">
    <property type="component" value="Unassembled WGS sequence"/>
</dbReference>
<evidence type="ECO:0000259" key="2">
    <source>
        <dbReference type="Pfam" id="PF15866"/>
    </source>
</evidence>
<dbReference type="KEGG" id="dan:6504355"/>